<accession>A0AC35FQM9</accession>
<evidence type="ECO:0000313" key="2">
    <source>
        <dbReference type="WBParaSite" id="PS1159_v2.g19941.t1"/>
    </source>
</evidence>
<protein>
    <submittedName>
        <fullName evidence="2">Uncharacterized protein</fullName>
    </submittedName>
</protein>
<dbReference type="Proteomes" id="UP000887580">
    <property type="component" value="Unplaced"/>
</dbReference>
<organism evidence="1 2">
    <name type="scientific">Panagrolaimus sp. PS1159</name>
    <dbReference type="NCBI Taxonomy" id="55785"/>
    <lineage>
        <taxon>Eukaryota</taxon>
        <taxon>Metazoa</taxon>
        <taxon>Ecdysozoa</taxon>
        <taxon>Nematoda</taxon>
        <taxon>Chromadorea</taxon>
        <taxon>Rhabditida</taxon>
        <taxon>Tylenchina</taxon>
        <taxon>Panagrolaimomorpha</taxon>
        <taxon>Panagrolaimoidea</taxon>
        <taxon>Panagrolaimidae</taxon>
        <taxon>Panagrolaimus</taxon>
    </lineage>
</organism>
<sequence>MFGHPASLSYSQQTNTPPPRKTSEMRFLNSAAPSTPSTSAKTWDFNWTCQIEILAALQGTIHNHESRHKISNSIEAMDAATRLNLIDFLFTENGVIASTLENNACKHFQCPREKLDGILDEECVDSFIDLWENVYLHILPNFFGMVYLLEKYNPNIQLRKKFLIHFRDKVLVRVFSEVNYFGRNVPILYPILFAIDIQTMSNTKGYWKFKTLMNRLMGTEIINPRRLTVLSDDQDFLTPLPILPSRVSANFRFNRQTSEIAISTVSVSTSHARQTSLNETNKERSGTLPSPKRSVHFVDEIEDDFDDETTVHV</sequence>
<name>A0AC35FQM9_9BILA</name>
<reference evidence="2" key="1">
    <citation type="submission" date="2022-11" db="UniProtKB">
        <authorList>
            <consortium name="WormBaseParasite"/>
        </authorList>
    </citation>
    <scope>IDENTIFICATION</scope>
</reference>
<evidence type="ECO:0000313" key="1">
    <source>
        <dbReference type="Proteomes" id="UP000887580"/>
    </source>
</evidence>
<dbReference type="WBParaSite" id="PS1159_v2.g19941.t1">
    <property type="protein sequence ID" value="PS1159_v2.g19941.t1"/>
    <property type="gene ID" value="PS1159_v2.g19941"/>
</dbReference>
<proteinExistence type="predicted"/>